<keyword evidence="3" id="KW-0378">Hydrolase</keyword>
<dbReference type="SUPFAM" id="SSF54001">
    <property type="entry name" value="Cysteine proteinases"/>
    <property type="match status" value="1"/>
</dbReference>
<dbReference type="GO" id="GO:0008234">
    <property type="term" value="F:cysteine-type peptidase activity"/>
    <property type="evidence" value="ECO:0007669"/>
    <property type="project" value="UniProtKB-KW"/>
</dbReference>
<name>A0A388SE89_9BURK</name>
<evidence type="ECO:0000256" key="4">
    <source>
        <dbReference type="ARBA" id="ARBA00022807"/>
    </source>
</evidence>
<feature type="region of interest" description="Disordered" evidence="5">
    <location>
        <begin position="59"/>
        <end position="86"/>
    </location>
</feature>
<dbReference type="AlphaFoldDB" id="A0A388SE89"/>
<dbReference type="PANTHER" id="PTHR47053:SF1">
    <property type="entry name" value="MUREIN DD-ENDOPEPTIDASE MEPH-RELATED"/>
    <property type="match status" value="1"/>
</dbReference>
<dbReference type="InterPro" id="IPR000064">
    <property type="entry name" value="NLP_P60_dom"/>
</dbReference>
<evidence type="ECO:0000259" key="7">
    <source>
        <dbReference type="PROSITE" id="PS51935"/>
    </source>
</evidence>
<dbReference type="RefSeq" id="WP_116270911.1">
    <property type="nucleotide sequence ID" value="NZ_BGZJ01000002.1"/>
</dbReference>
<feature type="domain" description="NlpC/P60" evidence="7">
    <location>
        <begin position="86"/>
        <end position="209"/>
    </location>
</feature>
<accession>A0A388SE89</accession>
<evidence type="ECO:0000313" key="9">
    <source>
        <dbReference type="Proteomes" id="UP000266091"/>
    </source>
</evidence>
<feature type="signal peptide" evidence="6">
    <location>
        <begin position="1"/>
        <end position="36"/>
    </location>
</feature>
<proteinExistence type="inferred from homology"/>
<dbReference type="OrthoDB" id="9807055at2"/>
<feature type="region of interest" description="Disordered" evidence="5">
    <location>
        <begin position="266"/>
        <end position="319"/>
    </location>
</feature>
<reference evidence="8 9" key="1">
    <citation type="journal article" date="2018" name="Int. J. Syst. Evol. Microbiol.">
        <title>Mesosutterella multiformis gen. nov., sp. nov., a member of the family Sutterellaceae and Sutterella megalosphaeroides sp. nov., isolated from human faeces.</title>
        <authorList>
            <person name="Sakamoto M."/>
            <person name="Ikeyama N."/>
            <person name="Kunihiro T."/>
            <person name="Iino T."/>
            <person name="Yuki M."/>
            <person name="Ohkuma M."/>
        </authorList>
    </citation>
    <scope>NUCLEOTIDE SEQUENCE [LARGE SCALE GENOMIC DNA]</scope>
    <source>
        <strain evidence="8 9">4NBBH2</strain>
    </source>
</reference>
<gene>
    <name evidence="8" type="ORF">MESMUL_20460</name>
</gene>
<dbReference type="GO" id="GO:0006508">
    <property type="term" value="P:proteolysis"/>
    <property type="evidence" value="ECO:0007669"/>
    <property type="project" value="UniProtKB-KW"/>
</dbReference>
<dbReference type="InterPro" id="IPR051202">
    <property type="entry name" value="Peptidase_C40"/>
</dbReference>
<comment type="caution">
    <text evidence="8">The sequence shown here is derived from an EMBL/GenBank/DDBJ whole genome shotgun (WGS) entry which is preliminary data.</text>
</comment>
<sequence>MTRTDEENQKRAKAGRWQKSVFALAALLMMSSASFADLKAPEVQDPIYDTLTTLQESTEISVPKASLGSAPEKDGEASLNSSDRPHGFGLRVIKTAETQLGTPYRAGAETPGRGFDCSGLVWWVYQQQGISLPRDSVSQSHVGTRVDLADAKAGDIVVFKTNRGPNGFHTGIMTDSEHFIHAPRAGDRVRESELTGYWARHLYSVRHVGGLKLAKNRLPSDVEVAQDDLEEKIADTESRDAAFNPGPAIEYQEKAAPARVVASVRHGKKSAKAEKRVKGSKSAKVAKASRAGKSRAASGKKIVVAKASGHAKGRRHGHS</sequence>
<dbReference type="PROSITE" id="PS51935">
    <property type="entry name" value="NLPC_P60"/>
    <property type="match status" value="1"/>
</dbReference>
<feature type="compositionally biased region" description="Low complexity" evidence="5">
    <location>
        <begin position="280"/>
        <end position="301"/>
    </location>
</feature>
<protein>
    <recommendedName>
        <fullName evidence="7">NlpC/P60 domain-containing protein</fullName>
    </recommendedName>
</protein>
<evidence type="ECO:0000313" key="8">
    <source>
        <dbReference type="EMBL" id="GBO94692.1"/>
    </source>
</evidence>
<dbReference type="Proteomes" id="UP000266091">
    <property type="component" value="Unassembled WGS sequence"/>
</dbReference>
<dbReference type="InterPro" id="IPR038765">
    <property type="entry name" value="Papain-like_cys_pep_sf"/>
</dbReference>
<organism evidence="8 9">
    <name type="scientific">Mesosutterella multiformis</name>
    <dbReference type="NCBI Taxonomy" id="2259133"/>
    <lineage>
        <taxon>Bacteria</taxon>
        <taxon>Pseudomonadati</taxon>
        <taxon>Pseudomonadota</taxon>
        <taxon>Betaproteobacteria</taxon>
        <taxon>Burkholderiales</taxon>
        <taxon>Sutterellaceae</taxon>
        <taxon>Mesosutterella</taxon>
    </lineage>
</organism>
<dbReference type="Gene3D" id="3.90.1720.10">
    <property type="entry name" value="endopeptidase domain like (from Nostoc punctiforme)"/>
    <property type="match status" value="1"/>
</dbReference>
<dbReference type="Pfam" id="PF00877">
    <property type="entry name" value="NLPC_P60"/>
    <property type="match status" value="1"/>
</dbReference>
<evidence type="ECO:0000256" key="2">
    <source>
        <dbReference type="ARBA" id="ARBA00022670"/>
    </source>
</evidence>
<keyword evidence="2" id="KW-0645">Protease</keyword>
<keyword evidence="9" id="KW-1185">Reference proteome</keyword>
<keyword evidence="6" id="KW-0732">Signal</keyword>
<feature type="chain" id="PRO_5017381217" description="NlpC/P60 domain-containing protein" evidence="6">
    <location>
        <begin position="37"/>
        <end position="319"/>
    </location>
</feature>
<evidence type="ECO:0000256" key="3">
    <source>
        <dbReference type="ARBA" id="ARBA00022801"/>
    </source>
</evidence>
<keyword evidence="4" id="KW-0788">Thiol protease</keyword>
<feature type="compositionally biased region" description="Basic residues" evidence="5">
    <location>
        <begin position="309"/>
        <end position="319"/>
    </location>
</feature>
<dbReference type="EMBL" id="BGZJ01000002">
    <property type="protein sequence ID" value="GBO94692.1"/>
    <property type="molecule type" value="Genomic_DNA"/>
</dbReference>
<evidence type="ECO:0000256" key="6">
    <source>
        <dbReference type="SAM" id="SignalP"/>
    </source>
</evidence>
<comment type="similarity">
    <text evidence="1">Belongs to the peptidase C40 family.</text>
</comment>
<dbReference type="PANTHER" id="PTHR47053">
    <property type="entry name" value="MUREIN DD-ENDOPEPTIDASE MEPH-RELATED"/>
    <property type="match status" value="1"/>
</dbReference>
<evidence type="ECO:0000256" key="1">
    <source>
        <dbReference type="ARBA" id="ARBA00007074"/>
    </source>
</evidence>
<evidence type="ECO:0000256" key="5">
    <source>
        <dbReference type="SAM" id="MobiDB-lite"/>
    </source>
</evidence>